<dbReference type="EMBL" id="SLUN01000032">
    <property type="protein sequence ID" value="TCL61781.1"/>
    <property type="molecule type" value="Genomic_DNA"/>
</dbReference>
<feature type="transmembrane region" description="Helical" evidence="7">
    <location>
        <begin position="125"/>
        <end position="145"/>
    </location>
</feature>
<evidence type="ECO:0000256" key="4">
    <source>
        <dbReference type="ARBA" id="ARBA00022692"/>
    </source>
</evidence>
<keyword evidence="5 7" id="KW-1133">Transmembrane helix</keyword>
<feature type="transmembrane region" description="Helical" evidence="7">
    <location>
        <begin position="260"/>
        <end position="281"/>
    </location>
</feature>
<dbReference type="InterPro" id="IPR000515">
    <property type="entry name" value="MetI-like"/>
</dbReference>
<organism evidence="9 10">
    <name type="scientific">Hydrogenispora ethanolica</name>
    <dbReference type="NCBI Taxonomy" id="1082276"/>
    <lineage>
        <taxon>Bacteria</taxon>
        <taxon>Bacillati</taxon>
        <taxon>Bacillota</taxon>
        <taxon>Hydrogenispora</taxon>
    </lineage>
</organism>
<dbReference type="Gene3D" id="1.10.3720.10">
    <property type="entry name" value="MetI-like"/>
    <property type="match status" value="1"/>
</dbReference>
<keyword evidence="3" id="KW-1003">Cell membrane</keyword>
<evidence type="ECO:0000313" key="9">
    <source>
        <dbReference type="EMBL" id="TCL61781.1"/>
    </source>
</evidence>
<dbReference type="SUPFAM" id="SSF161098">
    <property type="entry name" value="MetI-like"/>
    <property type="match status" value="1"/>
</dbReference>
<comment type="caution">
    <text evidence="9">The sequence shown here is derived from an EMBL/GenBank/DDBJ whole genome shotgun (WGS) entry which is preliminary data.</text>
</comment>
<protein>
    <submittedName>
        <fullName evidence="9">Carbohydrate ABC transporter membrane protein 2 (CUT1 family)</fullName>
    </submittedName>
</protein>
<evidence type="ECO:0000256" key="1">
    <source>
        <dbReference type="ARBA" id="ARBA00004651"/>
    </source>
</evidence>
<reference evidence="9 10" key="1">
    <citation type="submission" date="2019-03" db="EMBL/GenBank/DDBJ databases">
        <title>Genomic Encyclopedia of Type Strains, Phase IV (KMG-IV): sequencing the most valuable type-strain genomes for metagenomic binning, comparative biology and taxonomic classification.</title>
        <authorList>
            <person name="Goeker M."/>
        </authorList>
    </citation>
    <scope>NUCLEOTIDE SEQUENCE [LARGE SCALE GENOMIC DNA]</scope>
    <source>
        <strain evidence="9 10">LX-B</strain>
    </source>
</reference>
<feature type="transmembrane region" description="Helical" evidence="7">
    <location>
        <begin position="157"/>
        <end position="176"/>
    </location>
</feature>
<proteinExistence type="inferred from homology"/>
<evidence type="ECO:0000259" key="8">
    <source>
        <dbReference type="PROSITE" id="PS50928"/>
    </source>
</evidence>
<dbReference type="CDD" id="cd06261">
    <property type="entry name" value="TM_PBP2"/>
    <property type="match status" value="1"/>
</dbReference>
<comment type="subcellular location">
    <subcellularLocation>
        <location evidence="1 7">Cell membrane</location>
        <topology evidence="1 7">Multi-pass membrane protein</topology>
    </subcellularLocation>
</comment>
<evidence type="ECO:0000256" key="2">
    <source>
        <dbReference type="ARBA" id="ARBA00022448"/>
    </source>
</evidence>
<dbReference type="PROSITE" id="PS50928">
    <property type="entry name" value="ABC_TM1"/>
    <property type="match status" value="1"/>
</dbReference>
<evidence type="ECO:0000256" key="6">
    <source>
        <dbReference type="ARBA" id="ARBA00023136"/>
    </source>
</evidence>
<keyword evidence="10" id="KW-1185">Reference proteome</keyword>
<dbReference type="Pfam" id="PF00528">
    <property type="entry name" value="BPD_transp_1"/>
    <property type="match status" value="1"/>
</dbReference>
<accession>A0A4R1R805</accession>
<evidence type="ECO:0000256" key="7">
    <source>
        <dbReference type="RuleBase" id="RU363032"/>
    </source>
</evidence>
<dbReference type="PANTHER" id="PTHR43744">
    <property type="entry name" value="ABC TRANSPORTER PERMEASE PROTEIN MG189-RELATED-RELATED"/>
    <property type="match status" value="1"/>
</dbReference>
<evidence type="ECO:0000313" key="10">
    <source>
        <dbReference type="Proteomes" id="UP000295008"/>
    </source>
</evidence>
<dbReference type="GO" id="GO:0005886">
    <property type="term" value="C:plasma membrane"/>
    <property type="evidence" value="ECO:0007669"/>
    <property type="project" value="UniProtKB-SubCell"/>
</dbReference>
<gene>
    <name evidence="9" type="ORF">EDC14_103214</name>
</gene>
<keyword evidence="4 7" id="KW-0812">Transmembrane</keyword>
<dbReference type="RefSeq" id="WP_132016148.1">
    <property type="nucleotide sequence ID" value="NZ_SLUN01000032.1"/>
</dbReference>
<dbReference type="PANTHER" id="PTHR43744:SF12">
    <property type="entry name" value="ABC TRANSPORTER PERMEASE PROTEIN MG189-RELATED"/>
    <property type="match status" value="1"/>
</dbReference>
<dbReference type="OrthoDB" id="9771544at2"/>
<dbReference type="GO" id="GO:0055085">
    <property type="term" value="P:transmembrane transport"/>
    <property type="evidence" value="ECO:0007669"/>
    <property type="project" value="InterPro"/>
</dbReference>
<evidence type="ECO:0000256" key="3">
    <source>
        <dbReference type="ARBA" id="ARBA00022475"/>
    </source>
</evidence>
<sequence>MRANPQISGGSGAALRPAHRSAGSSRVIAYFFLTGLGLVLILPFVWMLSTSLKHPGTEFYYPPQWIPQPPTLQNYLTAVSRADFLRSYYNSIKVAVLTLLPTILLTSLAAYALVKLRFKGRNHIFFLIVMLIMVPQEVTLIPNLLLMKGLGWLDTHSALIVPNIFGSGAVFALFVMRQNMLSLPDSLIEAGKIDGATHWQIYTRIIFPLTKSAVATVSIFTLMNSWNDFIYPLVYLNSSDKYTLPLAIAMFQQAYGMTEWTVWMAASTVSILPLLIAFLFAQKQFIDSMALTGVK</sequence>
<feature type="transmembrane region" description="Helical" evidence="7">
    <location>
        <begin position="94"/>
        <end position="113"/>
    </location>
</feature>
<evidence type="ECO:0000256" key="5">
    <source>
        <dbReference type="ARBA" id="ARBA00022989"/>
    </source>
</evidence>
<feature type="transmembrane region" description="Helical" evidence="7">
    <location>
        <begin position="205"/>
        <end position="226"/>
    </location>
</feature>
<dbReference type="AlphaFoldDB" id="A0A4R1R805"/>
<feature type="domain" description="ABC transmembrane type-1" evidence="8">
    <location>
        <begin position="88"/>
        <end position="281"/>
    </location>
</feature>
<dbReference type="Proteomes" id="UP000295008">
    <property type="component" value="Unassembled WGS sequence"/>
</dbReference>
<comment type="similarity">
    <text evidence="7">Belongs to the binding-protein-dependent transport system permease family.</text>
</comment>
<keyword evidence="2 7" id="KW-0813">Transport</keyword>
<dbReference type="InterPro" id="IPR035906">
    <property type="entry name" value="MetI-like_sf"/>
</dbReference>
<name>A0A4R1R805_HYDET</name>
<keyword evidence="6 7" id="KW-0472">Membrane</keyword>
<feature type="transmembrane region" description="Helical" evidence="7">
    <location>
        <begin position="27"/>
        <end position="48"/>
    </location>
</feature>